<dbReference type="InterPro" id="IPR046348">
    <property type="entry name" value="SIS_dom_sf"/>
</dbReference>
<gene>
    <name evidence="4" type="ORF">ACFFRH_07415</name>
</gene>
<dbReference type="Pfam" id="PF10432">
    <property type="entry name" value="bact-PGI_C"/>
    <property type="match status" value="1"/>
</dbReference>
<comment type="similarity">
    <text evidence="1">Belongs to the PGI/PMI family.</text>
</comment>
<comment type="caution">
    <text evidence="4">The sequence shown here is derived from an EMBL/GenBank/DDBJ whole genome shotgun (WGS) entry which is preliminary data.</text>
</comment>
<dbReference type="RefSeq" id="WP_344748666.1">
    <property type="nucleotide sequence ID" value="NZ_BAAAWW010000165.1"/>
</dbReference>
<dbReference type="Gene3D" id="3.40.50.10490">
    <property type="entry name" value="Glucose-6-phosphate isomerase like protein, domain 1"/>
    <property type="match status" value="2"/>
</dbReference>
<sequence>MNWEPDRLDDQKRLTEGDPAGMLRAVADSAAQVRTSRRAALESGLSSLARDGRPRAVVVAGVGGSGIAGDILNVVCGHGAPLPIVTVRSYRLPGWVGATDLVIAVSRSGRTEETLAVAAEAVRRGCRLLAVGGPDSPLHAIARQAGAPFVPVGGGGQARAAVWALSVPLVVAAAELGLVEVGETVFEEVAKRLEDLAHRCRPASESFINPGKSLAMELAETVPMIWGSSPLAAVAARRWAGQLNTNGKYPAMWGELPEAGHDQVATLDGPLAQRDIFADESGRSLRLFVLRDVEEHPRVVRQREVSVRLAEDRGVPVTQIAAEGAHPLERLATLIALGDFASTYLALGYGVDPATVSAITELKARVSQ</sequence>
<dbReference type="InterPro" id="IPR001347">
    <property type="entry name" value="SIS_dom"/>
</dbReference>
<proteinExistence type="inferred from homology"/>
<keyword evidence="5" id="KW-1185">Reference proteome</keyword>
<protein>
    <submittedName>
        <fullName evidence="4">SIS domain-containing protein</fullName>
    </submittedName>
</protein>
<accession>A0ABV5TB19</accession>
<organism evidence="4 5">
    <name type="scientific">Streptosporangium vulgare</name>
    <dbReference type="NCBI Taxonomy" id="46190"/>
    <lineage>
        <taxon>Bacteria</taxon>
        <taxon>Bacillati</taxon>
        <taxon>Actinomycetota</taxon>
        <taxon>Actinomycetes</taxon>
        <taxon>Streptosporangiales</taxon>
        <taxon>Streptosporangiaceae</taxon>
        <taxon>Streptosporangium</taxon>
    </lineage>
</organism>
<dbReference type="CDD" id="cd05637">
    <property type="entry name" value="SIS_PGI_PMI_2"/>
    <property type="match status" value="1"/>
</dbReference>
<keyword evidence="2" id="KW-0413">Isomerase</keyword>
<evidence type="ECO:0000313" key="5">
    <source>
        <dbReference type="Proteomes" id="UP001589610"/>
    </source>
</evidence>
<name>A0ABV5TB19_9ACTN</name>
<feature type="domain" description="SIS" evidence="3">
    <location>
        <begin position="45"/>
        <end position="183"/>
    </location>
</feature>
<dbReference type="EMBL" id="JBHMBS010000003">
    <property type="protein sequence ID" value="MFB9675310.1"/>
    <property type="molecule type" value="Genomic_DNA"/>
</dbReference>
<evidence type="ECO:0000256" key="1">
    <source>
        <dbReference type="ARBA" id="ARBA00010523"/>
    </source>
</evidence>
<evidence type="ECO:0000259" key="3">
    <source>
        <dbReference type="PROSITE" id="PS51464"/>
    </source>
</evidence>
<dbReference type="Proteomes" id="UP001589610">
    <property type="component" value="Unassembled WGS sequence"/>
</dbReference>
<dbReference type="InterPro" id="IPR019490">
    <property type="entry name" value="Glu6P/Mann6P_isomerase_C"/>
</dbReference>
<dbReference type="SUPFAM" id="SSF53697">
    <property type="entry name" value="SIS domain"/>
    <property type="match status" value="1"/>
</dbReference>
<evidence type="ECO:0000256" key="2">
    <source>
        <dbReference type="ARBA" id="ARBA00023235"/>
    </source>
</evidence>
<dbReference type="PROSITE" id="PS51464">
    <property type="entry name" value="SIS"/>
    <property type="match status" value="1"/>
</dbReference>
<evidence type="ECO:0000313" key="4">
    <source>
        <dbReference type="EMBL" id="MFB9675310.1"/>
    </source>
</evidence>
<reference evidence="4 5" key="1">
    <citation type="submission" date="2024-09" db="EMBL/GenBank/DDBJ databases">
        <authorList>
            <person name="Sun Q."/>
            <person name="Mori K."/>
        </authorList>
    </citation>
    <scope>NUCLEOTIDE SEQUENCE [LARGE SCALE GENOMIC DNA]</scope>
    <source>
        <strain evidence="4 5">JCM 3028</strain>
    </source>
</reference>